<evidence type="ECO:0000259" key="5">
    <source>
        <dbReference type="PROSITE" id="PS00716"/>
    </source>
</evidence>
<dbReference type="SUPFAM" id="SSF88659">
    <property type="entry name" value="Sigma3 and sigma4 domains of RNA polymerase sigma factors"/>
    <property type="match status" value="2"/>
</dbReference>
<keyword evidence="4" id="KW-0804">Transcription</keyword>
<sequence>MSVQTSTKSGAENLEALLKEYCKTRDIELRNLLVQKYLYIAEIIAKKFANRGIDYDDLYQVASLALIKALERYDINKGYKFSSFATPTIIGEIKNYFRDRSRIIRLPRKESEMLKKLEEARAYLSATLGRSPKPEELADYLDITTEKVLELMESNQKSNPFSLDYYIDEDNETDLSAVIGHEEKGYIDIENKDFVDSVMDKLNDVEKKIIYERFYNQRSQKDIAEEMGVSQMYVSRLERKILRKLKYMFKNSI</sequence>
<name>A0A1I5SF87_9FIRM</name>
<reference evidence="6 7" key="1">
    <citation type="submission" date="2016-10" db="EMBL/GenBank/DDBJ databases">
        <authorList>
            <person name="de Groot N.N."/>
        </authorList>
    </citation>
    <scope>NUCLEOTIDE SEQUENCE [LARGE SCALE GENOMIC DNA]</scope>
    <source>
        <strain evidence="6 7">DSM 20678</strain>
    </source>
</reference>
<feature type="domain" description="RNA polymerase sigma-70" evidence="5">
    <location>
        <begin position="219"/>
        <end position="245"/>
    </location>
</feature>
<dbReference type="Pfam" id="PF04539">
    <property type="entry name" value="Sigma70_r3"/>
    <property type="match status" value="1"/>
</dbReference>
<dbReference type="InterPro" id="IPR007624">
    <property type="entry name" value="RNA_pol_sigma70_r3"/>
</dbReference>
<gene>
    <name evidence="6" type="ORF">SAMN05444406_102110</name>
</gene>
<protein>
    <submittedName>
        <fullName evidence="6">RNA polymerase sigma-B factor</fullName>
    </submittedName>
</protein>
<dbReference type="InterPro" id="IPR013324">
    <property type="entry name" value="RNA_pol_sigma_r3/r4-like"/>
</dbReference>
<dbReference type="SUPFAM" id="SSF88946">
    <property type="entry name" value="Sigma2 domain of RNA polymerase sigma factors"/>
    <property type="match status" value="1"/>
</dbReference>
<evidence type="ECO:0000256" key="1">
    <source>
        <dbReference type="ARBA" id="ARBA00023015"/>
    </source>
</evidence>
<evidence type="ECO:0000256" key="3">
    <source>
        <dbReference type="ARBA" id="ARBA00023125"/>
    </source>
</evidence>
<dbReference type="Gene3D" id="1.20.120.1810">
    <property type="match status" value="1"/>
</dbReference>
<dbReference type="InterPro" id="IPR007627">
    <property type="entry name" value="RNA_pol_sigma70_r2"/>
</dbReference>
<evidence type="ECO:0000313" key="6">
    <source>
        <dbReference type="EMBL" id="SFP69381.1"/>
    </source>
</evidence>
<dbReference type="InterPro" id="IPR014284">
    <property type="entry name" value="RNA_pol_sigma-70_dom"/>
</dbReference>
<evidence type="ECO:0000256" key="2">
    <source>
        <dbReference type="ARBA" id="ARBA00023082"/>
    </source>
</evidence>
<dbReference type="PRINTS" id="PR00046">
    <property type="entry name" value="SIGMA70FCT"/>
</dbReference>
<evidence type="ECO:0000313" key="7">
    <source>
        <dbReference type="Proteomes" id="UP000198577"/>
    </source>
</evidence>
<dbReference type="EMBL" id="FOXR01000002">
    <property type="protein sequence ID" value="SFP69381.1"/>
    <property type="molecule type" value="Genomic_DNA"/>
</dbReference>
<dbReference type="STRING" id="937334.SAMN05444406_102110"/>
<dbReference type="InterPro" id="IPR013325">
    <property type="entry name" value="RNA_pol_sigma_r2"/>
</dbReference>
<dbReference type="InterPro" id="IPR000943">
    <property type="entry name" value="RNA_pol_sigma70"/>
</dbReference>
<dbReference type="GO" id="GO:0016987">
    <property type="term" value="F:sigma factor activity"/>
    <property type="evidence" value="ECO:0007669"/>
    <property type="project" value="UniProtKB-KW"/>
</dbReference>
<keyword evidence="1" id="KW-0805">Transcription regulation</keyword>
<dbReference type="PANTHER" id="PTHR30385:SF4">
    <property type="entry name" value="RNA POLYMERASE SIGMA-E FACTOR"/>
    <property type="match status" value="1"/>
</dbReference>
<dbReference type="Pfam" id="PF04545">
    <property type="entry name" value="Sigma70_r4"/>
    <property type="match status" value="1"/>
</dbReference>
<dbReference type="PROSITE" id="PS00716">
    <property type="entry name" value="SIGMA70_2"/>
    <property type="match status" value="1"/>
</dbReference>
<keyword evidence="2" id="KW-0731">Sigma factor</keyword>
<dbReference type="Pfam" id="PF04542">
    <property type="entry name" value="Sigma70_r2"/>
    <property type="match status" value="1"/>
</dbReference>
<dbReference type="InterPro" id="IPR007630">
    <property type="entry name" value="RNA_pol_sigma70_r4"/>
</dbReference>
<dbReference type="RefSeq" id="WP_025746981.1">
    <property type="nucleotide sequence ID" value="NZ_FOXR01000002.1"/>
</dbReference>
<dbReference type="Proteomes" id="UP000198577">
    <property type="component" value="Unassembled WGS sequence"/>
</dbReference>
<dbReference type="OrthoDB" id="9809557at2"/>
<dbReference type="PANTHER" id="PTHR30385">
    <property type="entry name" value="SIGMA FACTOR F FLAGELLAR"/>
    <property type="match status" value="1"/>
</dbReference>
<dbReference type="GO" id="GO:0006352">
    <property type="term" value="P:DNA-templated transcription initiation"/>
    <property type="evidence" value="ECO:0007669"/>
    <property type="project" value="InterPro"/>
</dbReference>
<evidence type="ECO:0000256" key="4">
    <source>
        <dbReference type="ARBA" id="ARBA00023163"/>
    </source>
</evidence>
<organism evidence="6 7">
    <name type="scientific">Caldicoprobacter faecalis</name>
    <dbReference type="NCBI Taxonomy" id="937334"/>
    <lineage>
        <taxon>Bacteria</taxon>
        <taxon>Bacillati</taxon>
        <taxon>Bacillota</taxon>
        <taxon>Clostridia</taxon>
        <taxon>Caldicoprobacterales</taxon>
        <taxon>Caldicoprobacteraceae</taxon>
        <taxon>Caldicoprobacter</taxon>
    </lineage>
</organism>
<dbReference type="GO" id="GO:0003677">
    <property type="term" value="F:DNA binding"/>
    <property type="evidence" value="ECO:0007669"/>
    <property type="project" value="UniProtKB-KW"/>
</dbReference>
<proteinExistence type="predicted"/>
<dbReference type="NCBIfam" id="TIGR02937">
    <property type="entry name" value="sigma70-ECF"/>
    <property type="match status" value="1"/>
</dbReference>
<dbReference type="CDD" id="cd06171">
    <property type="entry name" value="Sigma70_r4"/>
    <property type="match status" value="1"/>
</dbReference>
<dbReference type="Gene3D" id="1.20.140.160">
    <property type="match status" value="1"/>
</dbReference>
<dbReference type="AlphaFoldDB" id="A0A1I5SF87"/>
<accession>A0A1I5SF87</accession>
<keyword evidence="3" id="KW-0238">DNA-binding</keyword>
<keyword evidence="7" id="KW-1185">Reference proteome</keyword>